<keyword evidence="5" id="KW-0418">Kinase</keyword>
<accession>A0A5B9W2A4</accession>
<dbReference type="InterPro" id="IPR019775">
    <property type="entry name" value="WD40_repeat_CS"/>
</dbReference>
<proteinExistence type="predicted"/>
<dbReference type="InterPro" id="IPR001680">
    <property type="entry name" value="WD40_rpt"/>
</dbReference>
<gene>
    <name evidence="5" type="primary">pknD_4</name>
    <name evidence="5" type="ORF">OJF2_26800</name>
</gene>
<name>A0A5B9W2A4_9BACT</name>
<dbReference type="EC" id="2.7.11.1" evidence="5"/>
<dbReference type="Pfam" id="PF00400">
    <property type="entry name" value="WD40"/>
    <property type="match status" value="5"/>
</dbReference>
<feature type="domain" description="Protein kinase" evidence="4">
    <location>
        <begin position="52"/>
        <end position="345"/>
    </location>
</feature>
<dbReference type="SUPFAM" id="SSF50978">
    <property type="entry name" value="WD40 repeat-like"/>
    <property type="match status" value="1"/>
</dbReference>
<evidence type="ECO:0000313" key="6">
    <source>
        <dbReference type="Proteomes" id="UP000324233"/>
    </source>
</evidence>
<keyword evidence="5" id="KW-0808">Transferase</keyword>
<dbReference type="SMART" id="SM00220">
    <property type="entry name" value="S_TKc"/>
    <property type="match status" value="1"/>
</dbReference>
<keyword evidence="1 3" id="KW-0853">WD repeat</keyword>
<feature type="repeat" description="WD" evidence="3">
    <location>
        <begin position="466"/>
        <end position="498"/>
    </location>
</feature>
<feature type="repeat" description="WD" evidence="3">
    <location>
        <begin position="424"/>
        <end position="465"/>
    </location>
</feature>
<dbReference type="PROSITE" id="PS50011">
    <property type="entry name" value="PROTEIN_KINASE_DOM"/>
    <property type="match status" value="1"/>
</dbReference>
<dbReference type="RefSeq" id="WP_148594110.1">
    <property type="nucleotide sequence ID" value="NZ_CP042997.1"/>
</dbReference>
<evidence type="ECO:0000259" key="4">
    <source>
        <dbReference type="PROSITE" id="PS50011"/>
    </source>
</evidence>
<dbReference type="PANTHER" id="PTHR19879">
    <property type="entry name" value="TRANSCRIPTION INITIATION FACTOR TFIID"/>
    <property type="match status" value="1"/>
</dbReference>
<dbReference type="InterPro" id="IPR000719">
    <property type="entry name" value="Prot_kinase_dom"/>
</dbReference>
<dbReference type="KEGG" id="agv:OJF2_26800"/>
<dbReference type="EMBL" id="CP042997">
    <property type="protein sequence ID" value="QEH34145.1"/>
    <property type="molecule type" value="Genomic_DNA"/>
</dbReference>
<protein>
    <submittedName>
        <fullName evidence="5">Serine/threonine-protein kinase PknD</fullName>
        <ecNumber evidence="5">2.7.11.1</ecNumber>
    </submittedName>
</protein>
<dbReference type="InterPro" id="IPR008271">
    <property type="entry name" value="Ser/Thr_kinase_AS"/>
</dbReference>
<dbReference type="Gene3D" id="3.30.200.20">
    <property type="entry name" value="Phosphorylase Kinase, domain 1"/>
    <property type="match status" value="1"/>
</dbReference>
<evidence type="ECO:0000256" key="1">
    <source>
        <dbReference type="ARBA" id="ARBA00022574"/>
    </source>
</evidence>
<dbReference type="Pfam" id="PF00069">
    <property type="entry name" value="Pkinase"/>
    <property type="match status" value="1"/>
</dbReference>
<dbReference type="SUPFAM" id="SSF56112">
    <property type="entry name" value="Protein kinase-like (PK-like)"/>
    <property type="match status" value="1"/>
</dbReference>
<dbReference type="InterPro" id="IPR011009">
    <property type="entry name" value="Kinase-like_dom_sf"/>
</dbReference>
<feature type="repeat" description="WD" evidence="3">
    <location>
        <begin position="723"/>
        <end position="756"/>
    </location>
</feature>
<reference evidence="5 6" key="1">
    <citation type="submission" date="2019-08" db="EMBL/GenBank/DDBJ databases">
        <title>Deep-cultivation of Planctomycetes and their phenomic and genomic characterization uncovers novel biology.</title>
        <authorList>
            <person name="Wiegand S."/>
            <person name="Jogler M."/>
            <person name="Boedeker C."/>
            <person name="Pinto D."/>
            <person name="Vollmers J."/>
            <person name="Rivas-Marin E."/>
            <person name="Kohn T."/>
            <person name="Peeters S.H."/>
            <person name="Heuer A."/>
            <person name="Rast P."/>
            <person name="Oberbeckmann S."/>
            <person name="Bunk B."/>
            <person name="Jeske O."/>
            <person name="Meyerdierks A."/>
            <person name="Storesund J.E."/>
            <person name="Kallscheuer N."/>
            <person name="Luecker S."/>
            <person name="Lage O.M."/>
            <person name="Pohl T."/>
            <person name="Merkel B.J."/>
            <person name="Hornburger P."/>
            <person name="Mueller R.-W."/>
            <person name="Bruemmer F."/>
            <person name="Labrenz M."/>
            <person name="Spormann A.M."/>
            <person name="Op den Camp H."/>
            <person name="Overmann J."/>
            <person name="Amann R."/>
            <person name="Jetten M.S.M."/>
            <person name="Mascher T."/>
            <person name="Medema M.H."/>
            <person name="Devos D.P."/>
            <person name="Kaster A.-K."/>
            <person name="Ovreas L."/>
            <person name="Rohde M."/>
            <person name="Galperin M.Y."/>
            <person name="Jogler C."/>
        </authorList>
    </citation>
    <scope>NUCLEOTIDE SEQUENCE [LARGE SCALE GENOMIC DNA]</scope>
    <source>
        <strain evidence="5 6">OJF2</strain>
    </source>
</reference>
<keyword evidence="6" id="KW-1185">Reference proteome</keyword>
<dbReference type="PRINTS" id="PR00320">
    <property type="entry name" value="GPROTEINBRPT"/>
</dbReference>
<dbReference type="AlphaFoldDB" id="A0A5B9W2A4"/>
<dbReference type="Gene3D" id="2.130.10.10">
    <property type="entry name" value="YVTN repeat-like/Quinoprotein amine dehydrogenase"/>
    <property type="match status" value="2"/>
</dbReference>
<dbReference type="Proteomes" id="UP000324233">
    <property type="component" value="Chromosome"/>
</dbReference>
<dbReference type="OrthoDB" id="6111975at2"/>
<dbReference type="SMART" id="SM00320">
    <property type="entry name" value="WD40"/>
    <property type="match status" value="8"/>
</dbReference>
<dbReference type="PROSITE" id="PS00108">
    <property type="entry name" value="PROTEIN_KINASE_ST"/>
    <property type="match status" value="1"/>
</dbReference>
<dbReference type="InterPro" id="IPR020472">
    <property type="entry name" value="WD40_PAC1"/>
</dbReference>
<organism evidence="5 6">
    <name type="scientific">Aquisphaera giovannonii</name>
    <dbReference type="NCBI Taxonomy" id="406548"/>
    <lineage>
        <taxon>Bacteria</taxon>
        <taxon>Pseudomonadati</taxon>
        <taxon>Planctomycetota</taxon>
        <taxon>Planctomycetia</taxon>
        <taxon>Isosphaerales</taxon>
        <taxon>Isosphaeraceae</taxon>
        <taxon>Aquisphaera</taxon>
    </lineage>
</organism>
<dbReference type="Gene3D" id="1.10.510.10">
    <property type="entry name" value="Transferase(Phosphotransferase) domain 1"/>
    <property type="match status" value="1"/>
</dbReference>
<dbReference type="CDD" id="cd14014">
    <property type="entry name" value="STKc_PknB_like"/>
    <property type="match status" value="1"/>
</dbReference>
<feature type="repeat" description="WD" evidence="3">
    <location>
        <begin position="681"/>
        <end position="717"/>
    </location>
</feature>
<dbReference type="PROSITE" id="PS50082">
    <property type="entry name" value="WD_REPEATS_2"/>
    <property type="match status" value="5"/>
</dbReference>
<dbReference type="GO" id="GO:0004674">
    <property type="term" value="F:protein serine/threonine kinase activity"/>
    <property type="evidence" value="ECO:0007669"/>
    <property type="project" value="UniProtKB-EC"/>
</dbReference>
<dbReference type="InterPro" id="IPR036322">
    <property type="entry name" value="WD40_repeat_dom_sf"/>
</dbReference>
<evidence type="ECO:0000256" key="3">
    <source>
        <dbReference type="PROSITE-ProRule" id="PRU00221"/>
    </source>
</evidence>
<dbReference type="PROSITE" id="PS00678">
    <property type="entry name" value="WD_REPEATS_1"/>
    <property type="match status" value="2"/>
</dbReference>
<evidence type="ECO:0000256" key="2">
    <source>
        <dbReference type="ARBA" id="ARBA00022737"/>
    </source>
</evidence>
<dbReference type="PROSITE" id="PS50294">
    <property type="entry name" value="WD_REPEATS_REGION"/>
    <property type="match status" value="5"/>
</dbReference>
<sequence length="814" mass="87047">MSPEPDKRAEGPDSDLTMAYQGTLPVGTGLGGHAEETVGHADVPAAVSEARFQVLRLHARGGLGEVYAALDPLLKRQVALKAIQPRYAHDPLSQARFVQEAELTAGLEHPGIVPVYGMGREADGRPFYVMRFIEGETLKAAIARFHSSRTQRLPARERELQFRRLLQSLIAACNAVAYAHGRGVVHRDIKPENIMLGPFGETLVVDWGIAKAHKETLGPAPMTQRVIPFEPPDEGLTLPGSAVGTPRYMSPEQAAGDQGQVGAASDLYGLGATLYCLLTGRGPFPDGELSDVLDRVRRGIFPSPRAVRRSVDPALEAICLNAMSLRPEDRHASPLELAGELEAWLADVRYRDDQARALGEVKASLVRLSIERAYNLFARSKHDEGMLWLCRALENLPAESTALERVVRSSLGAWHARDKLLERSMSHGRAIGAIAFSPEGHRLATVARDGSMRIWDVATAQLLGQASGHDGPAVAVAFSPDGTRVATAGEDGTARLWDALKAEPLGPPMALPGPATGLRFGPDGTRIAACSRGGPPCLWECGDGRRLQLTGAGAGAGHALALAFSTGPAEDDVLLATAHEDGGVHFWDGASAGYRDRTFEHPGAVESMAFRPGSGELLTGCRDGKARLWDAREARVVREFGLSAAVRLVGFDPSGRVAAVAAGDGSGRLWDPDRGVPIGEVLAHDDAILGMAFSPDGSILATCGDDRTARLWDTATGLPVGPPLEHPETVTSLGFSLDGRRLATSSADGLARIWRVAPHIPGAVERIGCWVRTLTDLDFDAGDAIGRIDPAVGWELRRRLHELGGPPIRKVERW</sequence>
<dbReference type="InterPro" id="IPR015943">
    <property type="entry name" value="WD40/YVTN_repeat-like_dom_sf"/>
</dbReference>
<feature type="repeat" description="WD" evidence="3">
    <location>
        <begin position="598"/>
        <end position="639"/>
    </location>
</feature>
<dbReference type="GO" id="GO:0005524">
    <property type="term" value="F:ATP binding"/>
    <property type="evidence" value="ECO:0007669"/>
    <property type="project" value="InterPro"/>
</dbReference>
<evidence type="ECO:0000313" key="5">
    <source>
        <dbReference type="EMBL" id="QEH34145.1"/>
    </source>
</evidence>
<keyword evidence="2" id="KW-0677">Repeat</keyword>
<dbReference type="PANTHER" id="PTHR19879:SF9">
    <property type="entry name" value="TRANSCRIPTION INITIATION FACTOR TFIID SUBUNIT 5"/>
    <property type="match status" value="1"/>
</dbReference>
<dbReference type="CDD" id="cd00200">
    <property type="entry name" value="WD40"/>
    <property type="match status" value="1"/>
</dbReference>